<gene>
    <name evidence="7" type="primary">Tspan3_0</name>
    <name evidence="7" type="ORF">TRILEU_R08821</name>
</gene>
<accession>A0A852INU1</accession>
<dbReference type="AlphaFoldDB" id="A0A852INU1"/>
<dbReference type="SUPFAM" id="SSF48652">
    <property type="entry name" value="Tetraspanin"/>
    <property type="match status" value="1"/>
</dbReference>
<evidence type="ECO:0000256" key="6">
    <source>
        <dbReference type="RuleBase" id="RU361218"/>
    </source>
</evidence>
<evidence type="ECO:0000313" key="8">
    <source>
        <dbReference type="Proteomes" id="UP000627253"/>
    </source>
</evidence>
<keyword evidence="4 6" id="KW-1133">Transmembrane helix</keyword>
<organism evidence="7 8">
    <name type="scientific">Tricholaema leucomelas</name>
    <name type="common">pied barbet</name>
    <dbReference type="NCBI Taxonomy" id="240729"/>
    <lineage>
        <taxon>Eukaryota</taxon>
        <taxon>Metazoa</taxon>
        <taxon>Chordata</taxon>
        <taxon>Craniata</taxon>
        <taxon>Vertebrata</taxon>
        <taxon>Euteleostomi</taxon>
        <taxon>Archelosauria</taxon>
        <taxon>Archosauria</taxon>
        <taxon>Dinosauria</taxon>
        <taxon>Saurischia</taxon>
        <taxon>Theropoda</taxon>
        <taxon>Coelurosauria</taxon>
        <taxon>Aves</taxon>
        <taxon>Neognathae</taxon>
        <taxon>Neoaves</taxon>
        <taxon>Telluraves</taxon>
        <taxon>Coraciimorphae</taxon>
        <taxon>Piciformes</taxon>
        <taxon>Lybiidae</taxon>
        <taxon>Tricholaema lacrymosa</taxon>
    </lineage>
</organism>
<keyword evidence="8" id="KW-1185">Reference proteome</keyword>
<feature type="non-terminal residue" evidence="7">
    <location>
        <position position="244"/>
    </location>
</feature>
<keyword evidence="3 6" id="KW-0812">Transmembrane</keyword>
<dbReference type="PANTHER" id="PTHR19282:SF477">
    <property type="entry name" value="TETRASPANIN"/>
    <property type="match status" value="1"/>
</dbReference>
<dbReference type="Gene3D" id="1.10.1450.10">
    <property type="entry name" value="Tetraspanin"/>
    <property type="match status" value="1"/>
</dbReference>
<evidence type="ECO:0000256" key="1">
    <source>
        <dbReference type="ARBA" id="ARBA00004141"/>
    </source>
</evidence>
<feature type="transmembrane region" description="Helical" evidence="6">
    <location>
        <begin position="81"/>
        <end position="102"/>
    </location>
</feature>
<feature type="transmembrane region" description="Helical" evidence="6">
    <location>
        <begin position="7"/>
        <end position="30"/>
    </location>
</feature>
<sequence>RTVAKHLLKFLGYISCCSAAALAFGGVSVLVTYRNYRHLFQKTFLPLPGWLTIGAAIILLPTGLLAISVSAKTSRYKQGLLLYFLLVLLCLETSSAVLAQFYSLQVPSELESTMDYLIYQYNSSLSKDPGVRVVDMVQRRLKCCGVRNYTDWLKATGPSWHILAGIARVPESCCKETYSDCMGDLSHLDQIFQEGCLQKLEDWIQFLMLYVFWYCVVLSILGLLITFINGLLMRQQPFLGLWFL</sequence>
<evidence type="ECO:0000313" key="7">
    <source>
        <dbReference type="EMBL" id="NXX37899.1"/>
    </source>
</evidence>
<dbReference type="PANTHER" id="PTHR19282">
    <property type="entry name" value="TETRASPANIN"/>
    <property type="match status" value="1"/>
</dbReference>
<dbReference type="InterPro" id="IPR008952">
    <property type="entry name" value="Tetraspanin_EC2_sf"/>
</dbReference>
<comment type="subcellular location">
    <subcellularLocation>
        <location evidence="1 6">Membrane</location>
        <topology evidence="1 6">Multi-pass membrane protein</topology>
    </subcellularLocation>
</comment>
<dbReference type="PIRSF" id="PIRSF002419">
    <property type="entry name" value="Tetraspanin"/>
    <property type="match status" value="1"/>
</dbReference>
<proteinExistence type="inferred from homology"/>
<dbReference type="Pfam" id="PF00335">
    <property type="entry name" value="Tetraspanin"/>
    <property type="match status" value="1"/>
</dbReference>
<feature type="non-terminal residue" evidence="7">
    <location>
        <position position="1"/>
    </location>
</feature>
<dbReference type="GO" id="GO:0005886">
    <property type="term" value="C:plasma membrane"/>
    <property type="evidence" value="ECO:0007669"/>
    <property type="project" value="TreeGrafter"/>
</dbReference>
<comment type="caution">
    <text evidence="7">The sequence shown here is derived from an EMBL/GenBank/DDBJ whole genome shotgun (WGS) entry which is preliminary data.</text>
</comment>
<feature type="transmembrane region" description="Helical" evidence="6">
    <location>
        <begin position="211"/>
        <end position="232"/>
    </location>
</feature>
<dbReference type="OrthoDB" id="10033535at2759"/>
<evidence type="ECO:0000256" key="4">
    <source>
        <dbReference type="ARBA" id="ARBA00022989"/>
    </source>
</evidence>
<comment type="similarity">
    <text evidence="2 6">Belongs to the tetraspanin (TM4SF) family.</text>
</comment>
<reference evidence="7" key="1">
    <citation type="submission" date="2020-02" db="EMBL/GenBank/DDBJ databases">
        <title>Bird 10,000 Genomes (B10K) Project - Family phase.</title>
        <authorList>
            <person name="Zhang G."/>
        </authorList>
    </citation>
    <scope>NUCLEOTIDE SEQUENCE</scope>
    <source>
        <strain evidence="7">B10K-DU-002-37</strain>
        <tissue evidence="7">Muscle</tissue>
    </source>
</reference>
<dbReference type="InterPro" id="IPR018499">
    <property type="entry name" value="Tetraspanin/Peripherin"/>
</dbReference>
<dbReference type="Proteomes" id="UP000627253">
    <property type="component" value="Unassembled WGS sequence"/>
</dbReference>
<protein>
    <recommendedName>
        <fullName evidence="6">Tetraspanin</fullName>
    </recommendedName>
</protein>
<name>A0A852INU1_9PICI</name>
<feature type="transmembrane region" description="Helical" evidence="6">
    <location>
        <begin position="50"/>
        <end position="69"/>
    </location>
</feature>
<dbReference type="EMBL" id="WAAF01000225">
    <property type="protein sequence ID" value="NXX37899.1"/>
    <property type="molecule type" value="Genomic_DNA"/>
</dbReference>
<evidence type="ECO:0000256" key="3">
    <source>
        <dbReference type="ARBA" id="ARBA00022692"/>
    </source>
</evidence>
<keyword evidence="5 6" id="KW-0472">Membrane</keyword>
<evidence type="ECO:0000256" key="2">
    <source>
        <dbReference type="ARBA" id="ARBA00006840"/>
    </source>
</evidence>
<dbReference type="InterPro" id="IPR000301">
    <property type="entry name" value="Tetraspanin_animals"/>
</dbReference>
<evidence type="ECO:0000256" key="5">
    <source>
        <dbReference type="ARBA" id="ARBA00023136"/>
    </source>
</evidence>